<dbReference type="Pfam" id="PF04082">
    <property type="entry name" value="Fungal_trans"/>
    <property type="match status" value="1"/>
</dbReference>
<proteinExistence type="predicted"/>
<feature type="compositionally biased region" description="Polar residues" evidence="6">
    <location>
        <begin position="720"/>
        <end position="733"/>
    </location>
</feature>
<dbReference type="InterPro" id="IPR007219">
    <property type="entry name" value="XnlR_reg_dom"/>
</dbReference>
<dbReference type="GO" id="GO:0003677">
    <property type="term" value="F:DNA binding"/>
    <property type="evidence" value="ECO:0007669"/>
    <property type="project" value="InterPro"/>
</dbReference>
<reference evidence="8 9" key="1">
    <citation type="journal article" date="2018" name="Front. Microbiol.">
        <title>Prospects for Fungal Bioremediation of Acidic Radioactive Waste Sites: Characterization and Genome Sequence of Rhodotorula taiwanensis MD1149.</title>
        <authorList>
            <person name="Tkavc R."/>
            <person name="Matrosova V.Y."/>
            <person name="Grichenko O.E."/>
            <person name="Gostincar C."/>
            <person name="Volpe R.P."/>
            <person name="Klimenkova P."/>
            <person name="Gaidamakova E.K."/>
            <person name="Zhou C.E."/>
            <person name="Stewart B.J."/>
            <person name="Lyman M.G."/>
            <person name="Malfatti S.A."/>
            <person name="Rubinfeld B."/>
            <person name="Courtot M."/>
            <person name="Singh J."/>
            <person name="Dalgard C.L."/>
            <person name="Hamilton T."/>
            <person name="Frey K.G."/>
            <person name="Gunde-Cimerman N."/>
            <person name="Dugan L."/>
            <person name="Daly M.J."/>
        </authorList>
    </citation>
    <scope>NUCLEOTIDE SEQUENCE [LARGE SCALE GENOMIC DNA]</scope>
    <source>
        <strain evidence="8 9">MD1149</strain>
    </source>
</reference>
<feature type="compositionally biased region" description="Low complexity" evidence="6">
    <location>
        <begin position="196"/>
        <end position="209"/>
    </location>
</feature>
<dbReference type="GO" id="GO:0008270">
    <property type="term" value="F:zinc ion binding"/>
    <property type="evidence" value="ECO:0007669"/>
    <property type="project" value="InterPro"/>
</dbReference>
<feature type="compositionally biased region" description="Pro residues" evidence="6">
    <location>
        <begin position="504"/>
        <end position="517"/>
    </location>
</feature>
<evidence type="ECO:0000313" key="9">
    <source>
        <dbReference type="Proteomes" id="UP000237144"/>
    </source>
</evidence>
<dbReference type="PANTHER" id="PTHR47338">
    <property type="entry name" value="ZN(II)2CYS6 TRANSCRIPTION FACTOR (EUROFUNG)-RELATED"/>
    <property type="match status" value="1"/>
</dbReference>
<sequence length="1340" mass="139891">MSDTLGNSGLSSSATRRVGSTDGAPVATTRQDDDRRREGDGDDDDGSDSDSLGALRNPRPMLARGAACDICRARKVKCDASRPYCAPCLKSSRGDTEAAADRCKYEGVTVAAAREMVVAARGGTTTGHAKGRKRKSEMAAAAAAAAAAMNDPGSDGGAVTKLGAKERKPTKKAAKRNSSSTGGEPESKRSRANATPASGSGRSTSLSSTSPPPPPPSHNTSHHTGYTHFGAAPPDFIANRGVRVAPLTSGGGVFAAGPSSSAGPPPSGMSGPTSTFEPSRYGSPFAGQHMAGSMRGDDPRLLPPPPPEASSLFRGTTSTNSTGHSQWALGVAADQVESDSLGRHQPQHQQYRPLPQHPYQQQQQQQQHHHFRSASSNAGQGYVSARDEGGGSGAQSSGAGAGPYHVTHLGAAATSDATRSSNGPVAGGGSMFAGPGTVGEAMAAMTGTSSGDRGDGVVGKEVVVGLEGRIADLERQLKQQETSAPSAGTDAAAAPGARSGYPATAPPPTSYTFPAPPSQAQSTQNGYQPPSYGNSYSTPFFAAQSPSSNAFFGAASPGSNTTAGGAQYGSGALTPGAYPPMQLVPPYGASPRTSSSAGSTFPPHDRRGLSALSAAAAANEYDQGGGAGGTAGYSMFAGSGLSRSNSPGTWAAASPSQLSSLRQSSTYPRRGSEPDAYALSSPRGAAVSAIRGQPSQNPTGAGQGGVGQQQQQTSTVASTPSNGEASASGTTQATTPPMPGSTSSSPNLKTDGRGAGSSGPGVASSQGNVSVVIGTSKTLPEPSAADAAAESASYLLDEFSLTPDLYQILHPQYPLSLPPLSTLHHLLTTFFLRATIPSTMLSRAKILQSLVYGPADARWPEEALVHAMCAYSASFVSPDSLAGASTTDDDAIHLNSSYLGGFDGGIAAAAAASHQGARRLAYWEVEGDKNPRDYHYRHAKRCILEATGGIGMPGYKSSKRTNLLQVLQATILTCYSAYQLAQFMDVWMFAGLCTRLSTPLGLNHLNAWDFTANRSGPLAEDWGSRIRRTQRRDMLGPANDLEEHWERGVTFWMAFGIDRFASAITDLSTSIDEKDITTHLPCLATSPMPELAIDCETGLIPSISISSPQFLEDSAVPVGSLGVYIRSVVVFGRVINFLQRVPRNPCELQTLPCSVLKASVKLQPEFVELDIALSRFKQTHSANFFDEDGNGIDMFSVCAYILPHVATILLHESFTDRFDRTPTSSLNRCLTSAKCIVNAMTILYHSSYDLGGIDPFIPWCWSVTGRCLVRDYATRRYWGAHEEALASQVMAESVLGFHLLCAEKKIPIAQSLADTLKGYLDNPETLLPIDILDYRKPGTQ</sequence>
<feature type="compositionally biased region" description="Polar residues" evidence="6">
    <location>
        <begin position="519"/>
        <end position="538"/>
    </location>
</feature>
<dbReference type="Pfam" id="PF00172">
    <property type="entry name" value="Zn_clus"/>
    <property type="match status" value="1"/>
</dbReference>
<dbReference type="InterPro" id="IPR036864">
    <property type="entry name" value="Zn2-C6_fun-type_DNA-bd_sf"/>
</dbReference>
<evidence type="ECO:0000256" key="2">
    <source>
        <dbReference type="ARBA" id="ARBA00022723"/>
    </source>
</evidence>
<organism evidence="8 9">
    <name type="scientific">Rhodotorula taiwanensis</name>
    <dbReference type="NCBI Taxonomy" id="741276"/>
    <lineage>
        <taxon>Eukaryota</taxon>
        <taxon>Fungi</taxon>
        <taxon>Dikarya</taxon>
        <taxon>Basidiomycota</taxon>
        <taxon>Pucciniomycotina</taxon>
        <taxon>Microbotryomycetes</taxon>
        <taxon>Sporidiobolales</taxon>
        <taxon>Sporidiobolaceae</taxon>
        <taxon>Rhodotorula</taxon>
    </lineage>
</organism>
<name>A0A2S5BC21_9BASI</name>
<feature type="region of interest" description="Disordered" evidence="6">
    <location>
        <begin position="474"/>
        <end position="538"/>
    </location>
</feature>
<keyword evidence="9" id="KW-1185">Reference proteome</keyword>
<feature type="region of interest" description="Disordered" evidence="6">
    <location>
        <begin position="621"/>
        <end position="767"/>
    </location>
</feature>
<keyword evidence="4" id="KW-0804">Transcription</keyword>
<dbReference type="SUPFAM" id="SSF57701">
    <property type="entry name" value="Zn2/Cys6 DNA-binding domain"/>
    <property type="match status" value="1"/>
</dbReference>
<feature type="compositionally biased region" description="Polar residues" evidence="6">
    <location>
        <begin position="313"/>
        <end position="325"/>
    </location>
</feature>
<keyword evidence="3" id="KW-0805">Transcription regulation</keyword>
<dbReference type="SMART" id="SM00906">
    <property type="entry name" value="Fungal_trans"/>
    <property type="match status" value="1"/>
</dbReference>
<dbReference type="OrthoDB" id="39175at2759"/>
<dbReference type="Gene3D" id="4.10.240.10">
    <property type="entry name" value="Zn(2)-C6 fungal-type DNA-binding domain"/>
    <property type="match status" value="1"/>
</dbReference>
<keyword evidence="2" id="KW-0479">Metal-binding</keyword>
<evidence type="ECO:0000256" key="5">
    <source>
        <dbReference type="ARBA" id="ARBA00023242"/>
    </source>
</evidence>
<evidence type="ECO:0000313" key="8">
    <source>
        <dbReference type="EMBL" id="POY74307.1"/>
    </source>
</evidence>
<feature type="compositionally biased region" description="Low complexity" evidence="6">
    <location>
        <begin position="255"/>
        <end position="274"/>
    </location>
</feature>
<comment type="caution">
    <text evidence="8">The sequence shown here is derived from an EMBL/GenBank/DDBJ whole genome shotgun (WGS) entry which is preliminary data.</text>
</comment>
<dbReference type="GO" id="GO:0000981">
    <property type="term" value="F:DNA-binding transcription factor activity, RNA polymerase II-specific"/>
    <property type="evidence" value="ECO:0007669"/>
    <property type="project" value="InterPro"/>
</dbReference>
<feature type="region of interest" description="Disordered" evidence="6">
    <location>
        <begin position="147"/>
        <end position="234"/>
    </location>
</feature>
<dbReference type="PROSITE" id="PS50048">
    <property type="entry name" value="ZN2_CY6_FUNGAL_2"/>
    <property type="match status" value="1"/>
</dbReference>
<dbReference type="GO" id="GO:0006351">
    <property type="term" value="P:DNA-templated transcription"/>
    <property type="evidence" value="ECO:0007669"/>
    <property type="project" value="InterPro"/>
</dbReference>
<dbReference type="CDD" id="cd12148">
    <property type="entry name" value="fungal_TF_MHR"/>
    <property type="match status" value="1"/>
</dbReference>
<dbReference type="PANTHER" id="PTHR47338:SF29">
    <property type="entry name" value="ZN(2)-C6 FUNGAL-TYPE DOMAIN-CONTAINING PROTEIN"/>
    <property type="match status" value="1"/>
</dbReference>
<accession>A0A2S5BC21</accession>
<evidence type="ECO:0000259" key="7">
    <source>
        <dbReference type="PROSITE" id="PS50048"/>
    </source>
</evidence>
<feature type="region of interest" description="Disordered" evidence="6">
    <location>
        <begin position="247"/>
        <end position="437"/>
    </location>
</feature>
<protein>
    <recommendedName>
        <fullName evidence="7">Zn(2)-C6 fungal-type domain-containing protein</fullName>
    </recommendedName>
</protein>
<dbReference type="CDD" id="cd00067">
    <property type="entry name" value="GAL4"/>
    <property type="match status" value="1"/>
</dbReference>
<feature type="compositionally biased region" description="Low complexity" evidence="6">
    <location>
        <begin position="483"/>
        <end position="503"/>
    </location>
</feature>
<feature type="region of interest" description="Disordered" evidence="6">
    <location>
        <begin position="1"/>
        <end position="58"/>
    </location>
</feature>
<dbReference type="InterPro" id="IPR050815">
    <property type="entry name" value="TF_fung"/>
</dbReference>
<evidence type="ECO:0000256" key="4">
    <source>
        <dbReference type="ARBA" id="ARBA00023163"/>
    </source>
</evidence>
<feature type="compositionally biased region" description="Low complexity" evidence="6">
    <location>
        <begin position="708"/>
        <end position="719"/>
    </location>
</feature>
<dbReference type="GO" id="GO:0005634">
    <property type="term" value="C:nucleus"/>
    <property type="evidence" value="ECO:0007669"/>
    <property type="project" value="UniProtKB-SubCell"/>
</dbReference>
<feature type="compositionally biased region" description="Basic and acidic residues" evidence="6">
    <location>
        <begin position="30"/>
        <end position="39"/>
    </location>
</feature>
<evidence type="ECO:0000256" key="3">
    <source>
        <dbReference type="ARBA" id="ARBA00023015"/>
    </source>
</evidence>
<feature type="region of interest" description="Disordered" evidence="6">
    <location>
        <begin position="582"/>
        <end position="608"/>
    </location>
</feature>
<dbReference type="InterPro" id="IPR001138">
    <property type="entry name" value="Zn2Cys6_DnaBD"/>
</dbReference>
<feature type="compositionally biased region" description="Low complexity" evidence="6">
    <location>
        <begin position="343"/>
        <end position="366"/>
    </location>
</feature>
<dbReference type="EMBL" id="PJQD01000025">
    <property type="protein sequence ID" value="POY74307.1"/>
    <property type="molecule type" value="Genomic_DNA"/>
</dbReference>
<feature type="compositionally biased region" description="Low complexity" evidence="6">
    <location>
        <begin position="651"/>
        <end position="665"/>
    </location>
</feature>
<dbReference type="Proteomes" id="UP000237144">
    <property type="component" value="Unassembled WGS sequence"/>
</dbReference>
<dbReference type="SMART" id="SM00066">
    <property type="entry name" value="GAL4"/>
    <property type="match status" value="1"/>
</dbReference>
<comment type="subcellular location">
    <subcellularLocation>
        <location evidence="1">Nucleus</location>
    </subcellularLocation>
</comment>
<feature type="domain" description="Zn(2)-C6 fungal-type" evidence="7">
    <location>
        <begin position="67"/>
        <end position="105"/>
    </location>
</feature>
<keyword evidence="5" id="KW-0539">Nucleus</keyword>
<evidence type="ECO:0000256" key="1">
    <source>
        <dbReference type="ARBA" id="ARBA00004123"/>
    </source>
</evidence>
<feature type="compositionally biased region" description="Polar residues" evidence="6">
    <location>
        <begin position="1"/>
        <end position="15"/>
    </location>
</feature>
<gene>
    <name evidence="8" type="ORF">BMF94_2501</name>
</gene>
<evidence type="ECO:0000256" key="6">
    <source>
        <dbReference type="SAM" id="MobiDB-lite"/>
    </source>
</evidence>